<organism evidence="1 2">
    <name type="scientific">Amycolatopsis heterodermiae</name>
    <dbReference type="NCBI Taxonomy" id="3110235"/>
    <lineage>
        <taxon>Bacteria</taxon>
        <taxon>Bacillati</taxon>
        <taxon>Actinomycetota</taxon>
        <taxon>Actinomycetes</taxon>
        <taxon>Pseudonocardiales</taxon>
        <taxon>Pseudonocardiaceae</taxon>
        <taxon>Amycolatopsis</taxon>
    </lineage>
</organism>
<name>A0ABU5RPB0_9PSEU</name>
<reference evidence="1 2" key="1">
    <citation type="submission" date="2023-12" db="EMBL/GenBank/DDBJ databases">
        <title>Amycolatopsis sp. V23-08.</title>
        <authorList>
            <person name="Somphong A."/>
        </authorList>
    </citation>
    <scope>NUCLEOTIDE SEQUENCE [LARGE SCALE GENOMIC DNA]</scope>
    <source>
        <strain evidence="1 2">V23-08</strain>
    </source>
</reference>
<evidence type="ECO:0000313" key="2">
    <source>
        <dbReference type="Proteomes" id="UP001304298"/>
    </source>
</evidence>
<dbReference type="Proteomes" id="UP001304298">
    <property type="component" value="Unassembled WGS sequence"/>
</dbReference>
<evidence type="ECO:0000313" key="1">
    <source>
        <dbReference type="EMBL" id="MEA5367709.1"/>
    </source>
</evidence>
<keyword evidence="2" id="KW-1185">Reference proteome</keyword>
<dbReference type="RefSeq" id="WP_323337842.1">
    <property type="nucleotide sequence ID" value="NZ_JAYFSI010000027.1"/>
</dbReference>
<sequence length="254" mass="27768">MTVLLGYPWDIRTVRNPARGLRLSTQDNQVKHQMLSGAVRTTGRPNTPRTWSASWAELAEADARWFQYLARRIGGPGPFVVIDPATQNFQRPLQSVGRGSASQWAVSSGSLTQQADSTILWANGAANAELTWVHPVWGRWPTTPGQVVSFRHTSTANKSALAFYNRSGTFLSTVSATGGNLTTTAPATAQWIRPHLIKPATGSLTIPPSCFRYGTEIGAAWYEGEHCAAMSILTPVETIQVLPRRDLTLELLEL</sequence>
<accession>A0ABU5RPB0</accession>
<proteinExistence type="predicted"/>
<gene>
    <name evidence="1" type="ORF">VA596_49820</name>
</gene>
<dbReference type="EMBL" id="JAYFSI010000027">
    <property type="protein sequence ID" value="MEA5367709.1"/>
    <property type="molecule type" value="Genomic_DNA"/>
</dbReference>
<protein>
    <submittedName>
        <fullName evidence="1">Uncharacterized protein</fullName>
    </submittedName>
</protein>
<comment type="caution">
    <text evidence="1">The sequence shown here is derived from an EMBL/GenBank/DDBJ whole genome shotgun (WGS) entry which is preliminary data.</text>
</comment>